<dbReference type="Proteomes" id="UP000657385">
    <property type="component" value="Unassembled WGS sequence"/>
</dbReference>
<feature type="domain" description="Outer membrane channel protein CpnT-like N-terminal" evidence="1">
    <location>
        <begin position="14"/>
        <end position="119"/>
    </location>
</feature>
<dbReference type="RefSeq" id="WP_196197525.1">
    <property type="nucleotide sequence ID" value="NZ_JADPRT010000016.1"/>
</dbReference>
<dbReference type="EMBL" id="JADPRT010000016">
    <property type="protein sequence ID" value="MBF9072352.1"/>
    <property type="molecule type" value="Genomic_DNA"/>
</dbReference>
<dbReference type="InterPro" id="IPR057746">
    <property type="entry name" value="CpnT-like_N"/>
</dbReference>
<reference evidence="2" key="1">
    <citation type="submission" date="2020-11" db="EMBL/GenBank/DDBJ databases">
        <title>Isolation and identification of active actinomycetes.</title>
        <authorList>
            <person name="Yu B."/>
        </authorList>
    </citation>
    <scope>NUCLEOTIDE SEQUENCE</scope>
    <source>
        <strain evidence="2">NEAU-YB345</strain>
    </source>
</reference>
<dbReference type="AlphaFoldDB" id="A0A931BA37"/>
<accession>A0A931BA37</accession>
<dbReference type="Pfam" id="PF25547">
    <property type="entry name" value="WXG100_2"/>
    <property type="match status" value="1"/>
</dbReference>
<sequence length="217" mass="22915">MDDLPRPVETFLDAIGVPWPYLNEDDIRQFAAMVRAFGQAVEQSHQDATAALANFAQAYQGAATQRMQSGWAQLSARHVEELVAGCQALAEALDVGADVIVAQKVAAIVELAALAVTFEVEAARRLVESLKRQIVGHVTEEIIEAAAKPLFASIERAMSGLDWSQTSGDGGGVGSGAEGFAIDHGSAGVHLELLRGHAETFRGHADALRAGLQGLAF</sequence>
<evidence type="ECO:0000313" key="2">
    <source>
        <dbReference type="EMBL" id="MBF9072352.1"/>
    </source>
</evidence>
<protein>
    <recommendedName>
        <fullName evidence="1">Outer membrane channel protein CpnT-like N-terminal domain-containing protein</fullName>
    </recommendedName>
</protein>
<name>A0A931BA37_9ACTN</name>
<gene>
    <name evidence="2" type="ORF">I2501_30440</name>
</gene>
<evidence type="ECO:0000259" key="1">
    <source>
        <dbReference type="Pfam" id="PF25547"/>
    </source>
</evidence>
<organism evidence="2 3">
    <name type="scientific">Streptacidiphilus fuscans</name>
    <dbReference type="NCBI Taxonomy" id="2789292"/>
    <lineage>
        <taxon>Bacteria</taxon>
        <taxon>Bacillati</taxon>
        <taxon>Actinomycetota</taxon>
        <taxon>Actinomycetes</taxon>
        <taxon>Kitasatosporales</taxon>
        <taxon>Streptomycetaceae</taxon>
        <taxon>Streptacidiphilus</taxon>
    </lineage>
</organism>
<evidence type="ECO:0000313" key="3">
    <source>
        <dbReference type="Proteomes" id="UP000657385"/>
    </source>
</evidence>
<comment type="caution">
    <text evidence="2">The sequence shown here is derived from an EMBL/GenBank/DDBJ whole genome shotgun (WGS) entry which is preliminary data.</text>
</comment>
<keyword evidence="3" id="KW-1185">Reference proteome</keyword>
<proteinExistence type="predicted"/>